<organism evidence="3">
    <name type="scientific">Absidia glauca</name>
    <name type="common">Pin mould</name>
    <dbReference type="NCBI Taxonomy" id="4829"/>
    <lineage>
        <taxon>Eukaryota</taxon>
        <taxon>Fungi</taxon>
        <taxon>Fungi incertae sedis</taxon>
        <taxon>Mucoromycota</taxon>
        <taxon>Mucoromycotina</taxon>
        <taxon>Mucoromycetes</taxon>
        <taxon>Mucorales</taxon>
        <taxon>Cunninghamellaceae</taxon>
        <taxon>Absidia</taxon>
    </lineage>
</organism>
<feature type="region of interest" description="Disordered" evidence="1">
    <location>
        <begin position="22"/>
        <end position="41"/>
    </location>
</feature>
<gene>
    <name evidence="3" type="primary">ABSGL_05596.1 scaffold 7188</name>
</gene>
<dbReference type="OrthoDB" id="10624098at2759"/>
<dbReference type="Proteomes" id="UP000078561">
    <property type="component" value="Unassembled WGS sequence"/>
</dbReference>
<accession>A0A163J7X0</accession>
<dbReference type="AlphaFoldDB" id="A0A163J7X0"/>
<dbReference type="EMBL" id="LT553043">
    <property type="protein sequence ID" value="SAL99940.1"/>
    <property type="molecule type" value="Genomic_DNA"/>
</dbReference>
<sequence length="178" mass="19602">MAPPLTMYDDLSILKAVTRTSVQPPATSETNGSSIEASLSSHTDEPLDLSFAFISREGIDLAAIKKEEVLQVHEGEHTTTIKATEESGTPLTFMNECTPGEVAGRTFGARLIFIGVSLSLLLLLAMIIWTGQDGTIRHSLGRYLDLSDVIEPMRRILMETIDQHLFFGNLEWILTGRL</sequence>
<reference evidence="3" key="1">
    <citation type="submission" date="2016-04" db="EMBL/GenBank/DDBJ databases">
        <authorList>
            <person name="Evans L.H."/>
            <person name="Alamgir A."/>
            <person name="Owens N."/>
            <person name="Weber N.D."/>
            <person name="Virtaneva K."/>
            <person name="Barbian K."/>
            <person name="Babar A."/>
            <person name="Rosenke K."/>
        </authorList>
    </citation>
    <scope>NUCLEOTIDE SEQUENCE [LARGE SCALE GENOMIC DNA]</scope>
    <source>
        <strain evidence="3">CBS 101.48</strain>
    </source>
</reference>
<evidence type="ECO:0000313" key="4">
    <source>
        <dbReference type="Proteomes" id="UP000078561"/>
    </source>
</evidence>
<protein>
    <submittedName>
        <fullName evidence="3">Uncharacterized protein</fullName>
    </submittedName>
</protein>
<keyword evidence="2" id="KW-1133">Transmembrane helix</keyword>
<keyword evidence="2" id="KW-0472">Membrane</keyword>
<keyword evidence="4" id="KW-1185">Reference proteome</keyword>
<keyword evidence="2" id="KW-0812">Transmembrane</keyword>
<evidence type="ECO:0000256" key="2">
    <source>
        <dbReference type="SAM" id="Phobius"/>
    </source>
</evidence>
<name>A0A163J7X0_ABSGL</name>
<dbReference type="InParanoid" id="A0A163J7X0"/>
<evidence type="ECO:0000313" key="3">
    <source>
        <dbReference type="EMBL" id="SAL99940.1"/>
    </source>
</evidence>
<evidence type="ECO:0000256" key="1">
    <source>
        <dbReference type="SAM" id="MobiDB-lite"/>
    </source>
</evidence>
<proteinExistence type="predicted"/>
<feature type="transmembrane region" description="Helical" evidence="2">
    <location>
        <begin position="111"/>
        <end position="129"/>
    </location>
</feature>